<dbReference type="InterPro" id="IPR054722">
    <property type="entry name" value="PolX-like_BBD"/>
</dbReference>
<dbReference type="PROSITE" id="PS50994">
    <property type="entry name" value="INTEGRASE"/>
    <property type="match status" value="1"/>
</dbReference>
<dbReference type="Gene3D" id="3.30.420.10">
    <property type="entry name" value="Ribonuclease H-like superfamily/Ribonuclease H"/>
    <property type="match status" value="1"/>
</dbReference>
<evidence type="ECO:0000256" key="1">
    <source>
        <dbReference type="ARBA" id="ARBA00022670"/>
    </source>
</evidence>
<name>A0A699JR48_TANCI</name>
<protein>
    <submittedName>
        <fullName evidence="3">Zinc finger, CCHC-type</fullName>
    </submittedName>
</protein>
<accession>A0A699JR48</accession>
<reference evidence="3" key="1">
    <citation type="journal article" date="2019" name="Sci. Rep.">
        <title>Draft genome of Tanacetum cinerariifolium, the natural source of mosquito coil.</title>
        <authorList>
            <person name="Yamashiro T."/>
            <person name="Shiraishi A."/>
            <person name="Satake H."/>
            <person name="Nakayama K."/>
        </authorList>
    </citation>
    <scope>NUCLEOTIDE SEQUENCE</scope>
</reference>
<feature type="non-terminal residue" evidence="3">
    <location>
        <position position="231"/>
    </location>
</feature>
<keyword evidence="1" id="KW-0645">Protease</keyword>
<dbReference type="PANTHER" id="PTHR42648">
    <property type="entry name" value="TRANSPOSASE, PUTATIVE-RELATED"/>
    <property type="match status" value="1"/>
</dbReference>
<evidence type="ECO:0000313" key="3">
    <source>
        <dbReference type="EMBL" id="GFA48904.1"/>
    </source>
</evidence>
<dbReference type="Pfam" id="PF22936">
    <property type="entry name" value="Pol_BBD"/>
    <property type="match status" value="1"/>
</dbReference>
<comment type="caution">
    <text evidence="3">The sequence shown here is derived from an EMBL/GenBank/DDBJ whole genome shotgun (WGS) entry which is preliminary data.</text>
</comment>
<dbReference type="InterPro" id="IPR001584">
    <property type="entry name" value="Integrase_cat-core"/>
</dbReference>
<dbReference type="GO" id="GO:0003676">
    <property type="term" value="F:nucleic acid binding"/>
    <property type="evidence" value="ECO:0007669"/>
    <property type="project" value="InterPro"/>
</dbReference>
<dbReference type="AlphaFoldDB" id="A0A699JR48"/>
<organism evidence="3">
    <name type="scientific">Tanacetum cinerariifolium</name>
    <name type="common">Dalmatian daisy</name>
    <name type="synonym">Chrysanthemum cinerariifolium</name>
    <dbReference type="NCBI Taxonomy" id="118510"/>
    <lineage>
        <taxon>Eukaryota</taxon>
        <taxon>Viridiplantae</taxon>
        <taxon>Streptophyta</taxon>
        <taxon>Embryophyta</taxon>
        <taxon>Tracheophyta</taxon>
        <taxon>Spermatophyta</taxon>
        <taxon>Magnoliopsida</taxon>
        <taxon>eudicotyledons</taxon>
        <taxon>Gunneridae</taxon>
        <taxon>Pentapetalae</taxon>
        <taxon>asterids</taxon>
        <taxon>campanulids</taxon>
        <taxon>Asterales</taxon>
        <taxon>Asteraceae</taxon>
        <taxon>Asteroideae</taxon>
        <taxon>Anthemideae</taxon>
        <taxon>Anthemidinae</taxon>
        <taxon>Tanacetum</taxon>
    </lineage>
</organism>
<dbReference type="PANTHER" id="PTHR42648:SF30">
    <property type="entry name" value="RIBONUCLEASE H-LIKE DOMAIN, GAG-PRE-INTEGRASE DOMAIN PROTEIN-RELATED"/>
    <property type="match status" value="1"/>
</dbReference>
<gene>
    <name evidence="3" type="ORF">Tci_620876</name>
</gene>
<feature type="domain" description="Integrase catalytic" evidence="2">
    <location>
        <begin position="42"/>
        <end position="134"/>
    </location>
</feature>
<dbReference type="InterPro" id="IPR039537">
    <property type="entry name" value="Retrotran_Ty1/copia-like"/>
</dbReference>
<dbReference type="GO" id="GO:0008233">
    <property type="term" value="F:peptidase activity"/>
    <property type="evidence" value="ECO:0007669"/>
    <property type="project" value="UniProtKB-KW"/>
</dbReference>
<dbReference type="GO" id="GO:0015074">
    <property type="term" value="P:DNA integration"/>
    <property type="evidence" value="ECO:0007669"/>
    <property type="project" value="InterPro"/>
</dbReference>
<dbReference type="GO" id="GO:0006508">
    <property type="term" value="P:proteolysis"/>
    <property type="evidence" value="ECO:0007669"/>
    <property type="project" value="UniProtKB-KW"/>
</dbReference>
<dbReference type="InterPro" id="IPR012337">
    <property type="entry name" value="RNaseH-like_sf"/>
</dbReference>
<keyword evidence="1" id="KW-0378">Hydrolase</keyword>
<evidence type="ECO:0000259" key="2">
    <source>
        <dbReference type="PROSITE" id="PS50994"/>
    </source>
</evidence>
<sequence>MQVPVVRERGLRTNPITKIDSSAITHVCKDHFWFKTYEPVEDRSVLYMGDDHFAHIHEKGRIIHETTAPYTPQQNGVAERKNKALKEMANAMLSYSGLSDVLWGEAMLTACYLLNRVPNKRNKTTTYELCTDQNQVDKTKKFSSSKFSMKDMREADVILGCSLVSSLMDPVEKIMPNTSKHVDQLEYSRAIVCLMYDMTNTRPDIAYVVGRLSRVTSIPSRQHWHAIPMVF</sequence>
<dbReference type="EMBL" id="BKCJ010432938">
    <property type="protein sequence ID" value="GFA48904.1"/>
    <property type="molecule type" value="Genomic_DNA"/>
</dbReference>
<proteinExistence type="predicted"/>
<dbReference type="InterPro" id="IPR036397">
    <property type="entry name" value="RNaseH_sf"/>
</dbReference>
<dbReference type="SUPFAM" id="SSF53098">
    <property type="entry name" value="Ribonuclease H-like"/>
    <property type="match status" value="1"/>
</dbReference>